<gene>
    <name evidence="2" type="ORF">MNOR_LOCUS26139</name>
</gene>
<protein>
    <submittedName>
        <fullName evidence="2">Uncharacterized protein</fullName>
    </submittedName>
</protein>
<feature type="transmembrane region" description="Helical" evidence="1">
    <location>
        <begin position="7"/>
        <end position="27"/>
    </location>
</feature>
<keyword evidence="1" id="KW-1133">Transmembrane helix</keyword>
<evidence type="ECO:0000313" key="2">
    <source>
        <dbReference type="EMBL" id="CAL4128525.1"/>
    </source>
</evidence>
<dbReference type="AlphaFoldDB" id="A0AAV2RJT1"/>
<dbReference type="EMBL" id="CAXKWB010025705">
    <property type="protein sequence ID" value="CAL4128525.1"/>
    <property type="molecule type" value="Genomic_DNA"/>
</dbReference>
<keyword evidence="1" id="KW-0472">Membrane</keyword>
<accession>A0AAV2RJT1</accession>
<keyword evidence="1" id="KW-0812">Transmembrane</keyword>
<feature type="non-terminal residue" evidence="2">
    <location>
        <position position="155"/>
    </location>
</feature>
<comment type="caution">
    <text evidence="2">The sequence shown here is derived from an EMBL/GenBank/DDBJ whole genome shotgun (WGS) entry which is preliminary data.</text>
</comment>
<name>A0AAV2RJT1_MEGNR</name>
<sequence length="155" mass="17690">MSSMGNCSVRVCVIWLILFMLVSNFILTKVSLPIMLVRTGLSVEDTAKMPVLTDLSVEDTPNMPVLTGLSEEEMERTKMRQRERKELMERVCSNIPKPKKDSNEWNNARDTIAGRFEVASEYSVMNCRVHKAGSTAWNAVLAHLYHKEQLKPFNK</sequence>
<dbReference type="Proteomes" id="UP001497623">
    <property type="component" value="Unassembled WGS sequence"/>
</dbReference>
<proteinExistence type="predicted"/>
<evidence type="ECO:0000313" key="3">
    <source>
        <dbReference type="Proteomes" id="UP001497623"/>
    </source>
</evidence>
<organism evidence="2 3">
    <name type="scientific">Meganyctiphanes norvegica</name>
    <name type="common">Northern krill</name>
    <name type="synonym">Thysanopoda norvegica</name>
    <dbReference type="NCBI Taxonomy" id="48144"/>
    <lineage>
        <taxon>Eukaryota</taxon>
        <taxon>Metazoa</taxon>
        <taxon>Ecdysozoa</taxon>
        <taxon>Arthropoda</taxon>
        <taxon>Crustacea</taxon>
        <taxon>Multicrustacea</taxon>
        <taxon>Malacostraca</taxon>
        <taxon>Eumalacostraca</taxon>
        <taxon>Eucarida</taxon>
        <taxon>Euphausiacea</taxon>
        <taxon>Euphausiidae</taxon>
        <taxon>Meganyctiphanes</taxon>
    </lineage>
</organism>
<evidence type="ECO:0000256" key="1">
    <source>
        <dbReference type="SAM" id="Phobius"/>
    </source>
</evidence>
<reference evidence="2 3" key="1">
    <citation type="submission" date="2024-05" db="EMBL/GenBank/DDBJ databases">
        <authorList>
            <person name="Wallberg A."/>
        </authorList>
    </citation>
    <scope>NUCLEOTIDE SEQUENCE [LARGE SCALE GENOMIC DNA]</scope>
</reference>
<keyword evidence="3" id="KW-1185">Reference proteome</keyword>